<sequence length="119" mass="12855">MRRNLSLRSEMPHPARVAGPGPGRVDSSQPMQARWARYGFVLAMCVLLGVPALLVTPARAAPATAPAPSRTVIGTSPDARRDGSVRRSRPPKREGVNTRRIPRSDRDISRSIGSICSNC</sequence>
<comment type="caution">
    <text evidence="2">The sequence shown here is derived from an EMBL/GenBank/DDBJ whole genome shotgun (WGS) entry which is preliminary data.</text>
</comment>
<keyword evidence="3" id="KW-1185">Reference proteome</keyword>
<organism evidence="2 3">
    <name type="scientific">Chelatococcus reniformis</name>
    <dbReference type="NCBI Taxonomy" id="1494448"/>
    <lineage>
        <taxon>Bacteria</taxon>
        <taxon>Pseudomonadati</taxon>
        <taxon>Pseudomonadota</taxon>
        <taxon>Alphaproteobacteria</taxon>
        <taxon>Hyphomicrobiales</taxon>
        <taxon>Chelatococcaceae</taxon>
        <taxon>Chelatococcus</taxon>
    </lineage>
</organism>
<dbReference type="AlphaFoldDB" id="A0A916U4Z0"/>
<proteinExistence type="predicted"/>
<reference evidence="2" key="2">
    <citation type="submission" date="2020-09" db="EMBL/GenBank/DDBJ databases">
        <authorList>
            <person name="Sun Q."/>
            <person name="Zhou Y."/>
        </authorList>
    </citation>
    <scope>NUCLEOTIDE SEQUENCE</scope>
    <source>
        <strain evidence="2">CGMCC 1.12919</strain>
    </source>
</reference>
<evidence type="ECO:0000256" key="1">
    <source>
        <dbReference type="SAM" id="MobiDB-lite"/>
    </source>
</evidence>
<dbReference type="EMBL" id="BMGG01000003">
    <property type="protein sequence ID" value="GGC60229.1"/>
    <property type="molecule type" value="Genomic_DNA"/>
</dbReference>
<reference evidence="2" key="1">
    <citation type="journal article" date="2014" name="Int. J. Syst. Evol. Microbiol.">
        <title>Complete genome sequence of Corynebacterium casei LMG S-19264T (=DSM 44701T), isolated from a smear-ripened cheese.</title>
        <authorList>
            <consortium name="US DOE Joint Genome Institute (JGI-PGF)"/>
            <person name="Walter F."/>
            <person name="Albersmeier A."/>
            <person name="Kalinowski J."/>
            <person name="Ruckert C."/>
        </authorList>
    </citation>
    <scope>NUCLEOTIDE SEQUENCE</scope>
    <source>
        <strain evidence="2">CGMCC 1.12919</strain>
    </source>
</reference>
<evidence type="ECO:0000313" key="3">
    <source>
        <dbReference type="Proteomes" id="UP000637002"/>
    </source>
</evidence>
<name>A0A916U4Z0_9HYPH</name>
<feature type="compositionally biased region" description="Basic and acidic residues" evidence="1">
    <location>
        <begin position="78"/>
        <end position="107"/>
    </location>
</feature>
<protein>
    <submittedName>
        <fullName evidence="2">Uncharacterized protein</fullName>
    </submittedName>
</protein>
<feature type="compositionally biased region" description="Low complexity" evidence="1">
    <location>
        <begin position="59"/>
        <end position="68"/>
    </location>
</feature>
<gene>
    <name evidence="2" type="ORF">GCM10010994_18600</name>
</gene>
<evidence type="ECO:0000313" key="2">
    <source>
        <dbReference type="EMBL" id="GGC60229.1"/>
    </source>
</evidence>
<feature type="region of interest" description="Disordered" evidence="1">
    <location>
        <begin position="1"/>
        <end position="28"/>
    </location>
</feature>
<feature type="region of interest" description="Disordered" evidence="1">
    <location>
        <begin position="59"/>
        <end position="107"/>
    </location>
</feature>
<dbReference type="Proteomes" id="UP000637002">
    <property type="component" value="Unassembled WGS sequence"/>
</dbReference>
<accession>A0A916U4Z0</accession>